<comment type="caution">
    <text evidence="1">The sequence shown here is derived from an EMBL/GenBank/DDBJ whole genome shotgun (WGS) entry which is preliminary data.</text>
</comment>
<dbReference type="EMBL" id="SMLB01000070">
    <property type="protein sequence ID" value="TDD64357.1"/>
    <property type="molecule type" value="Genomic_DNA"/>
</dbReference>
<evidence type="ECO:0000313" key="2">
    <source>
        <dbReference type="Proteomes" id="UP000295217"/>
    </source>
</evidence>
<gene>
    <name evidence="1" type="ORF">E1262_28455</name>
</gene>
<organism evidence="1 2">
    <name type="scientific">Jiangella aurantiaca</name>
    <dbReference type="NCBI Taxonomy" id="2530373"/>
    <lineage>
        <taxon>Bacteria</taxon>
        <taxon>Bacillati</taxon>
        <taxon>Actinomycetota</taxon>
        <taxon>Actinomycetes</taxon>
        <taxon>Jiangellales</taxon>
        <taxon>Jiangellaceae</taxon>
        <taxon>Jiangella</taxon>
    </lineage>
</organism>
<reference evidence="1 2" key="1">
    <citation type="submission" date="2019-02" db="EMBL/GenBank/DDBJ databases">
        <title>Draft genome sequences of novel Actinobacteria.</title>
        <authorList>
            <person name="Sahin N."/>
            <person name="Ay H."/>
            <person name="Saygin H."/>
        </authorList>
    </citation>
    <scope>NUCLEOTIDE SEQUENCE [LARGE SCALE GENOMIC DNA]</scope>
    <source>
        <strain evidence="1 2">8K307</strain>
    </source>
</reference>
<protein>
    <recommendedName>
        <fullName evidence="3">Antitoxin</fullName>
    </recommendedName>
</protein>
<accession>A0A4V2YR92</accession>
<dbReference type="SUPFAM" id="SSF47598">
    <property type="entry name" value="Ribbon-helix-helix"/>
    <property type="match status" value="1"/>
</dbReference>
<sequence length="91" mass="10069">MPNVLIRDVPSDDLEQIRSAATERGMSLQAYLRDAVHAQAAHLRRRAALAQTAERLRGRPGVPEDERRAVLDAVADAHAERADELTDRSTT</sequence>
<keyword evidence="2" id="KW-1185">Reference proteome</keyword>
<dbReference type="AlphaFoldDB" id="A0A4V2YR92"/>
<proteinExistence type="predicted"/>
<dbReference type="GO" id="GO:0006355">
    <property type="term" value="P:regulation of DNA-templated transcription"/>
    <property type="evidence" value="ECO:0007669"/>
    <property type="project" value="InterPro"/>
</dbReference>
<name>A0A4V2YR92_9ACTN</name>
<evidence type="ECO:0008006" key="3">
    <source>
        <dbReference type="Google" id="ProtNLM"/>
    </source>
</evidence>
<dbReference type="RefSeq" id="WP_132107724.1">
    <property type="nucleotide sequence ID" value="NZ_SMLB01000070.1"/>
</dbReference>
<dbReference type="InterPro" id="IPR010985">
    <property type="entry name" value="Ribbon_hlx_hlx"/>
</dbReference>
<dbReference type="Proteomes" id="UP000295217">
    <property type="component" value="Unassembled WGS sequence"/>
</dbReference>
<dbReference type="OrthoDB" id="7107936at2"/>
<evidence type="ECO:0000313" key="1">
    <source>
        <dbReference type="EMBL" id="TDD64357.1"/>
    </source>
</evidence>